<name>A0A4D6N2L9_VIGUN</name>
<evidence type="ECO:0000313" key="1">
    <source>
        <dbReference type="EMBL" id="QCE07101.1"/>
    </source>
</evidence>
<dbReference type="EMBL" id="CP039353">
    <property type="protein sequence ID" value="QCE07101.1"/>
    <property type="molecule type" value="Genomic_DNA"/>
</dbReference>
<gene>
    <name evidence="1" type="ORF">DEO72_LG9g2117</name>
</gene>
<dbReference type="Proteomes" id="UP000501690">
    <property type="component" value="Linkage Group LG9"/>
</dbReference>
<organism evidence="1 2">
    <name type="scientific">Vigna unguiculata</name>
    <name type="common">Cowpea</name>
    <dbReference type="NCBI Taxonomy" id="3917"/>
    <lineage>
        <taxon>Eukaryota</taxon>
        <taxon>Viridiplantae</taxon>
        <taxon>Streptophyta</taxon>
        <taxon>Embryophyta</taxon>
        <taxon>Tracheophyta</taxon>
        <taxon>Spermatophyta</taxon>
        <taxon>Magnoliopsida</taxon>
        <taxon>eudicotyledons</taxon>
        <taxon>Gunneridae</taxon>
        <taxon>Pentapetalae</taxon>
        <taxon>rosids</taxon>
        <taxon>fabids</taxon>
        <taxon>Fabales</taxon>
        <taxon>Fabaceae</taxon>
        <taxon>Papilionoideae</taxon>
        <taxon>50 kb inversion clade</taxon>
        <taxon>NPAAA clade</taxon>
        <taxon>indigoferoid/millettioid clade</taxon>
        <taxon>Phaseoleae</taxon>
        <taxon>Vigna</taxon>
    </lineage>
</organism>
<sequence>MGFWCKWSLAERMVPPGDSGGNSSLLEHVRLAVWNVPPDDDCRNWWFIGA</sequence>
<dbReference type="AlphaFoldDB" id="A0A4D6N2L9"/>
<accession>A0A4D6N2L9</accession>
<evidence type="ECO:0000313" key="2">
    <source>
        <dbReference type="Proteomes" id="UP000501690"/>
    </source>
</evidence>
<keyword evidence="2" id="KW-1185">Reference proteome</keyword>
<reference evidence="1 2" key="1">
    <citation type="submission" date="2019-04" db="EMBL/GenBank/DDBJ databases">
        <title>An improved genome assembly and genetic linkage map for asparagus bean, Vigna unguiculata ssp. sesquipedialis.</title>
        <authorList>
            <person name="Xia Q."/>
            <person name="Zhang R."/>
            <person name="Dong Y."/>
        </authorList>
    </citation>
    <scope>NUCLEOTIDE SEQUENCE [LARGE SCALE GENOMIC DNA]</scope>
    <source>
        <tissue evidence="1">Leaf</tissue>
    </source>
</reference>
<protein>
    <submittedName>
        <fullName evidence="1">Uncharacterized protein</fullName>
    </submittedName>
</protein>
<proteinExistence type="predicted"/>